<dbReference type="Proteomes" id="UP000271380">
    <property type="component" value="Chromosome"/>
</dbReference>
<dbReference type="PROSITE" id="PS51109">
    <property type="entry name" value="G5"/>
    <property type="match status" value="1"/>
</dbReference>
<dbReference type="SMART" id="SM01208">
    <property type="entry name" value="G5"/>
    <property type="match status" value="1"/>
</dbReference>
<dbReference type="InterPro" id="IPR007137">
    <property type="entry name" value="DUF348"/>
</dbReference>
<keyword evidence="2" id="KW-0732">Signal</keyword>
<dbReference type="KEGG" id="cku:UL82_08305"/>
<sequence length="383" mass="40459">MGFHQKSRLNRVSSTRSIPLRLATGGMLAVLAVGGTSVVVAKKDVTIDVNGERIQLATLSSDVSGALKQAGISVSDKDIVSPALSTTLAHGNHIMVKTAKQVSVVVDGKPRTIDTNATTVEELITQLEDVSINIDALALSKSADTKIGSEGLKIDVVTPKVITLNDGGKTVYTAIAAATVADVLTARGIRVDQDDIVTPALTTPVVKNMNITVEHVEVTELNGRETYEVEPTYIDDPTVYQGEETVITEPVSGERDVTRKITTTNGAESANEIVRENILTPAIAATIKRGTKEPSTAPAVASGSVWDELAQCEATGNWAINTGNGFYGGLQFTAQTWLGFGGGEYAPYAHMATREEQIAIAQKVQAAQGWGAWPACTSKMGLR</sequence>
<dbReference type="STRING" id="35755.UL82_08305"/>
<dbReference type="AlphaFoldDB" id="A0A0F6R2S3"/>
<evidence type="ECO:0000313" key="6">
    <source>
        <dbReference type="EMBL" id="VEH04282.1"/>
    </source>
</evidence>
<dbReference type="GO" id="GO:0016787">
    <property type="term" value="F:hydrolase activity"/>
    <property type="evidence" value="ECO:0007669"/>
    <property type="project" value="UniProtKB-KW"/>
</dbReference>
<dbReference type="CDD" id="cd13925">
    <property type="entry name" value="RPF"/>
    <property type="match status" value="1"/>
</dbReference>
<dbReference type="Pfam" id="PF07501">
    <property type="entry name" value="G5"/>
    <property type="match status" value="1"/>
</dbReference>
<dbReference type="EMBL" id="CP011312">
    <property type="protein sequence ID" value="AKE41818.1"/>
    <property type="molecule type" value="Genomic_DNA"/>
</dbReference>
<evidence type="ECO:0000256" key="1">
    <source>
        <dbReference type="ARBA" id="ARBA00010830"/>
    </source>
</evidence>
<keyword evidence="7" id="KW-1185">Reference proteome</keyword>
<dbReference type="InterPro" id="IPR023346">
    <property type="entry name" value="Lysozyme-like_dom_sf"/>
</dbReference>
<evidence type="ECO:0000313" key="7">
    <source>
        <dbReference type="Proteomes" id="UP000033457"/>
    </source>
</evidence>
<dbReference type="RefSeq" id="WP_046440285.1">
    <property type="nucleotide sequence ID" value="NZ_CP011312.1"/>
</dbReference>
<proteinExistence type="inferred from homology"/>
<dbReference type="OrthoDB" id="1404170at2"/>
<dbReference type="Proteomes" id="UP000033457">
    <property type="component" value="Chromosome"/>
</dbReference>
<evidence type="ECO:0000256" key="2">
    <source>
        <dbReference type="ARBA" id="ARBA00022729"/>
    </source>
</evidence>
<dbReference type="Gene3D" id="1.10.530.10">
    <property type="match status" value="1"/>
</dbReference>
<dbReference type="SUPFAM" id="SSF53955">
    <property type="entry name" value="Lysozyme-like"/>
    <property type="match status" value="1"/>
</dbReference>
<accession>A0A0F6R2S3</accession>
<dbReference type="InterPro" id="IPR010618">
    <property type="entry name" value="RPF"/>
</dbReference>
<reference evidence="6 8" key="2">
    <citation type="submission" date="2018-12" db="EMBL/GenBank/DDBJ databases">
        <authorList>
            <consortium name="Pathogen Informatics"/>
        </authorList>
    </citation>
    <scope>NUCLEOTIDE SEQUENCE [LARGE SCALE GENOMIC DNA]</scope>
    <source>
        <strain evidence="6 8">NCTC949</strain>
    </source>
</reference>
<evidence type="ECO:0000256" key="3">
    <source>
        <dbReference type="ARBA" id="ARBA00022801"/>
    </source>
</evidence>
<keyword evidence="3" id="KW-0378">Hydrolase</keyword>
<dbReference type="EMBL" id="LR134377">
    <property type="protein sequence ID" value="VEH04282.1"/>
    <property type="molecule type" value="Genomic_DNA"/>
</dbReference>
<organism evidence="5 7">
    <name type="scientific">Corynebacterium kutscheri</name>
    <dbReference type="NCBI Taxonomy" id="35755"/>
    <lineage>
        <taxon>Bacteria</taxon>
        <taxon>Bacillati</taxon>
        <taxon>Actinomycetota</taxon>
        <taxon>Actinomycetes</taxon>
        <taxon>Mycobacteriales</taxon>
        <taxon>Corynebacteriaceae</taxon>
        <taxon>Corynebacterium</taxon>
    </lineage>
</organism>
<evidence type="ECO:0000313" key="5">
    <source>
        <dbReference type="EMBL" id="AKE41818.1"/>
    </source>
</evidence>
<evidence type="ECO:0000313" key="8">
    <source>
        <dbReference type="Proteomes" id="UP000271380"/>
    </source>
</evidence>
<protein>
    <submittedName>
        <fullName evidence="6">Resuscitation-promoting factor RpfB</fullName>
    </submittedName>
</protein>
<gene>
    <name evidence="6" type="primary">rpfB</name>
    <name evidence="6" type="ORF">NCTC949_00011</name>
    <name evidence="5" type="ORF">UL82_08305</name>
</gene>
<evidence type="ECO:0000259" key="4">
    <source>
        <dbReference type="PROSITE" id="PS51109"/>
    </source>
</evidence>
<name>A0A0F6R2S3_9CORY</name>
<feature type="domain" description="G5" evidence="4">
    <location>
        <begin position="213"/>
        <end position="293"/>
    </location>
</feature>
<dbReference type="HOGENOM" id="CLU_036884_1_0_11"/>
<dbReference type="Pfam" id="PF03990">
    <property type="entry name" value="DUF348"/>
    <property type="match status" value="3"/>
</dbReference>
<comment type="similarity">
    <text evidence="1">Belongs to the transglycosylase family. Rpf subfamily.</text>
</comment>
<reference evidence="5 7" key="1">
    <citation type="journal article" date="2015" name="Genome Announc.">
        <title>Complete Genome Sequence of Corynebacterium kutscheri DSM 20755, a Corynebacterial Type Strain with Remarkably Low G+C Content of Chromosomal DNA.</title>
        <authorList>
            <person name="Ruckert C."/>
            <person name="Albersmeier A."/>
            <person name="Winkler A."/>
            <person name="Tauch A."/>
        </authorList>
    </citation>
    <scope>NUCLEOTIDE SEQUENCE [LARGE SCALE GENOMIC DNA]</scope>
    <source>
        <strain evidence="5 7">DSM 20755</strain>
    </source>
</reference>
<dbReference type="InterPro" id="IPR011098">
    <property type="entry name" value="G5_dom"/>
</dbReference>
<dbReference type="Gene3D" id="2.20.230.10">
    <property type="entry name" value="Resuscitation-promoting factor rpfb"/>
    <property type="match status" value="1"/>
</dbReference>
<dbReference type="Pfam" id="PF06737">
    <property type="entry name" value="Transglycosylas"/>
    <property type="match status" value="1"/>
</dbReference>